<proteinExistence type="predicted"/>
<reference evidence="1" key="1">
    <citation type="journal article" date="2023" name="Mol. Phylogenet. Evol.">
        <title>Genome-scale phylogeny and comparative genomics of the fungal order Sordariales.</title>
        <authorList>
            <person name="Hensen N."/>
            <person name="Bonometti L."/>
            <person name="Westerberg I."/>
            <person name="Brannstrom I.O."/>
            <person name="Guillou S."/>
            <person name="Cros-Aarteil S."/>
            <person name="Calhoun S."/>
            <person name="Haridas S."/>
            <person name="Kuo A."/>
            <person name="Mondo S."/>
            <person name="Pangilinan J."/>
            <person name="Riley R."/>
            <person name="LaButti K."/>
            <person name="Andreopoulos B."/>
            <person name="Lipzen A."/>
            <person name="Chen C."/>
            <person name="Yan M."/>
            <person name="Daum C."/>
            <person name="Ng V."/>
            <person name="Clum A."/>
            <person name="Steindorff A."/>
            <person name="Ohm R.A."/>
            <person name="Martin F."/>
            <person name="Silar P."/>
            <person name="Natvig D.O."/>
            <person name="Lalanne C."/>
            <person name="Gautier V."/>
            <person name="Ament-Velasquez S.L."/>
            <person name="Kruys A."/>
            <person name="Hutchinson M.I."/>
            <person name="Powell A.J."/>
            <person name="Barry K."/>
            <person name="Miller A.N."/>
            <person name="Grigoriev I.V."/>
            <person name="Debuchy R."/>
            <person name="Gladieux P."/>
            <person name="Hiltunen Thoren M."/>
            <person name="Johannesson H."/>
        </authorList>
    </citation>
    <scope>NUCLEOTIDE SEQUENCE</scope>
    <source>
        <strain evidence="1">CBS 757.83</strain>
    </source>
</reference>
<name>A0AAN6QCK7_9PEZI</name>
<keyword evidence="2" id="KW-1185">Reference proteome</keyword>
<evidence type="ECO:0000313" key="1">
    <source>
        <dbReference type="EMBL" id="KAK4105031.1"/>
    </source>
</evidence>
<dbReference type="Proteomes" id="UP001305647">
    <property type="component" value="Unassembled WGS sequence"/>
</dbReference>
<dbReference type="AlphaFoldDB" id="A0AAN6QCK7"/>
<reference evidence="1" key="2">
    <citation type="submission" date="2023-05" db="EMBL/GenBank/DDBJ databases">
        <authorList>
            <consortium name="Lawrence Berkeley National Laboratory"/>
            <person name="Steindorff A."/>
            <person name="Hensen N."/>
            <person name="Bonometti L."/>
            <person name="Westerberg I."/>
            <person name="Brannstrom I.O."/>
            <person name="Guillou S."/>
            <person name="Cros-Aarteil S."/>
            <person name="Calhoun S."/>
            <person name="Haridas S."/>
            <person name="Kuo A."/>
            <person name="Mondo S."/>
            <person name="Pangilinan J."/>
            <person name="Riley R."/>
            <person name="Labutti K."/>
            <person name="Andreopoulos B."/>
            <person name="Lipzen A."/>
            <person name="Chen C."/>
            <person name="Yanf M."/>
            <person name="Daum C."/>
            <person name="Ng V."/>
            <person name="Clum A."/>
            <person name="Ohm R."/>
            <person name="Martin F."/>
            <person name="Silar P."/>
            <person name="Natvig D."/>
            <person name="Lalanne C."/>
            <person name="Gautier V."/>
            <person name="Ament-Velasquez S.L."/>
            <person name="Kruys A."/>
            <person name="Hutchinson M.I."/>
            <person name="Powell A.J."/>
            <person name="Barry K."/>
            <person name="Miller A.N."/>
            <person name="Grigoriev I.V."/>
            <person name="Debuchy R."/>
            <person name="Gladieux P."/>
            <person name="Thoren M.H."/>
            <person name="Johannesson H."/>
        </authorList>
    </citation>
    <scope>NUCLEOTIDE SEQUENCE</scope>
    <source>
        <strain evidence="1">CBS 757.83</strain>
    </source>
</reference>
<comment type="caution">
    <text evidence="1">The sequence shown here is derived from an EMBL/GenBank/DDBJ whole genome shotgun (WGS) entry which is preliminary data.</text>
</comment>
<organism evidence="1 2">
    <name type="scientific">Parathielavia hyrcaniae</name>
    <dbReference type="NCBI Taxonomy" id="113614"/>
    <lineage>
        <taxon>Eukaryota</taxon>
        <taxon>Fungi</taxon>
        <taxon>Dikarya</taxon>
        <taxon>Ascomycota</taxon>
        <taxon>Pezizomycotina</taxon>
        <taxon>Sordariomycetes</taxon>
        <taxon>Sordariomycetidae</taxon>
        <taxon>Sordariales</taxon>
        <taxon>Chaetomiaceae</taxon>
        <taxon>Parathielavia</taxon>
    </lineage>
</organism>
<sequence length="137" mass="15341">MNNNQMNELWLISLDRAKTKDKTYNTGDSLVVTDPTTDPALGSLSRGERTGSRVFCQVWSYVLIDTVSCPYKLPGHHEALSGRTGGGLRIWNPTRGFSLRRPILAWLVLHSALGQFLQLHRYGISITYHGTNCFAPH</sequence>
<gene>
    <name evidence="1" type="ORF">N658DRAFT_198302</name>
</gene>
<protein>
    <submittedName>
        <fullName evidence="1">Uncharacterized protein</fullName>
    </submittedName>
</protein>
<dbReference type="EMBL" id="MU863626">
    <property type="protein sequence ID" value="KAK4105031.1"/>
    <property type="molecule type" value="Genomic_DNA"/>
</dbReference>
<evidence type="ECO:0000313" key="2">
    <source>
        <dbReference type="Proteomes" id="UP001305647"/>
    </source>
</evidence>
<accession>A0AAN6QCK7</accession>